<dbReference type="Pfam" id="PF13472">
    <property type="entry name" value="Lipase_GDSL_2"/>
    <property type="match status" value="1"/>
</dbReference>
<evidence type="ECO:0000313" key="3">
    <source>
        <dbReference type="Proteomes" id="UP000503096"/>
    </source>
</evidence>
<gene>
    <name evidence="2" type="primary">tesA_1</name>
    <name evidence="2" type="ORF">DSM104440_02319</name>
</gene>
<evidence type="ECO:0000259" key="1">
    <source>
        <dbReference type="Pfam" id="PF13472"/>
    </source>
</evidence>
<dbReference type="InParanoid" id="A0A6M4H9H2"/>
<dbReference type="SUPFAM" id="SSF52266">
    <property type="entry name" value="SGNH hydrolase"/>
    <property type="match status" value="1"/>
</dbReference>
<dbReference type="KEGG" id="upl:DSM104440_02319"/>
<dbReference type="AlphaFoldDB" id="A0A6M4H9H2"/>
<name>A0A6M4H9H2_9PROT</name>
<dbReference type="EC" id="3.1.1.1" evidence="2"/>
<dbReference type="EMBL" id="CP053073">
    <property type="protein sequence ID" value="QJR15498.1"/>
    <property type="molecule type" value="Genomic_DNA"/>
</dbReference>
<dbReference type="Proteomes" id="UP000503096">
    <property type="component" value="Chromosome"/>
</dbReference>
<feature type="domain" description="SGNH hydrolase-type esterase" evidence="1">
    <location>
        <begin position="14"/>
        <end position="175"/>
    </location>
</feature>
<protein>
    <submittedName>
        <fullName evidence="2">Esterase TesA</fullName>
        <ecNumber evidence="2">3.1.1.1</ecNumber>
    </submittedName>
</protein>
<accession>A0A6M4H9H2</accession>
<dbReference type="InterPro" id="IPR051532">
    <property type="entry name" value="Ester_Hydrolysis_Enzymes"/>
</dbReference>
<organism evidence="2 3">
    <name type="scientific">Usitatibacter palustris</name>
    <dbReference type="NCBI Taxonomy" id="2732487"/>
    <lineage>
        <taxon>Bacteria</taxon>
        <taxon>Pseudomonadati</taxon>
        <taxon>Pseudomonadota</taxon>
        <taxon>Betaproteobacteria</taxon>
        <taxon>Nitrosomonadales</taxon>
        <taxon>Usitatibacteraceae</taxon>
        <taxon>Usitatibacter</taxon>
    </lineage>
</organism>
<dbReference type="GO" id="GO:0106435">
    <property type="term" value="F:carboxylesterase activity"/>
    <property type="evidence" value="ECO:0007669"/>
    <property type="project" value="UniProtKB-EC"/>
</dbReference>
<reference evidence="2 3" key="1">
    <citation type="submission" date="2020-04" db="EMBL/GenBank/DDBJ databases">
        <title>Usitatibacter rugosus gen. nov., sp. nov. and Usitatibacter palustris sp. nov., novel members of Usitatibacteraceae fam. nov. within the order Nitrosomonadales isolated from soil.</title>
        <authorList>
            <person name="Huber K.J."/>
            <person name="Neumann-Schaal M."/>
            <person name="Geppert A."/>
            <person name="Luckner M."/>
            <person name="Wanner G."/>
            <person name="Overmann J."/>
        </authorList>
    </citation>
    <scope>NUCLEOTIDE SEQUENCE [LARGE SCALE GENOMIC DNA]</scope>
    <source>
        <strain evidence="2 3">Swamp67</strain>
    </source>
</reference>
<dbReference type="Gene3D" id="3.40.50.1110">
    <property type="entry name" value="SGNH hydrolase"/>
    <property type="match status" value="1"/>
</dbReference>
<proteinExistence type="predicted"/>
<dbReference type="CDD" id="cd01822">
    <property type="entry name" value="Lysophospholipase_L1_like"/>
    <property type="match status" value="1"/>
</dbReference>
<dbReference type="PANTHER" id="PTHR30383:SF24">
    <property type="entry name" value="THIOESTERASE 1_PROTEASE 1_LYSOPHOSPHOLIPASE L1"/>
    <property type="match status" value="1"/>
</dbReference>
<dbReference type="PANTHER" id="PTHR30383">
    <property type="entry name" value="THIOESTERASE 1/PROTEASE 1/LYSOPHOSPHOLIPASE L1"/>
    <property type="match status" value="1"/>
</dbReference>
<evidence type="ECO:0000313" key="2">
    <source>
        <dbReference type="EMBL" id="QJR15498.1"/>
    </source>
</evidence>
<keyword evidence="3" id="KW-1185">Reference proteome</keyword>
<dbReference type="GO" id="GO:0004622">
    <property type="term" value="F:phosphatidylcholine lysophospholipase activity"/>
    <property type="evidence" value="ECO:0007669"/>
    <property type="project" value="TreeGrafter"/>
</dbReference>
<dbReference type="FunCoup" id="A0A6M4H9H2">
    <property type="interactions" value="96"/>
</dbReference>
<dbReference type="InterPro" id="IPR036514">
    <property type="entry name" value="SGNH_hydro_sf"/>
</dbReference>
<dbReference type="InterPro" id="IPR013830">
    <property type="entry name" value="SGNH_hydro"/>
</dbReference>
<sequence>MLAAPALGAQTVLVFGDSLSAAYGLAPSQGWVALLAKKLAAATPAWNVVNASVSGETTAGGLRRLPEDLKRHKPDVVVIALGANDALRGQPLAAARANLEQMIRLARQARAEPVLVGLMIPPNYGIDYAREFQELFGGVAKKEKVPLVPFLLEGVADKSELFLPDQLHPNAQAQARILDNVWPVVAPVLKKRKP</sequence>
<keyword evidence="2" id="KW-0378">Hydrolase</keyword>